<proteinExistence type="predicted"/>
<dbReference type="InterPro" id="IPR050490">
    <property type="entry name" value="Bact_solute-bd_prot1"/>
</dbReference>
<organism evidence="3 4">
    <name type="scientific">Catenulispora pinistramenti</name>
    <dbReference type="NCBI Taxonomy" id="2705254"/>
    <lineage>
        <taxon>Bacteria</taxon>
        <taxon>Bacillati</taxon>
        <taxon>Actinomycetota</taxon>
        <taxon>Actinomycetes</taxon>
        <taxon>Catenulisporales</taxon>
        <taxon>Catenulisporaceae</taxon>
        <taxon>Catenulispora</taxon>
    </lineage>
</organism>
<feature type="signal peptide" evidence="2">
    <location>
        <begin position="1"/>
        <end position="20"/>
    </location>
</feature>
<gene>
    <name evidence="3" type="ORF">KGQ19_09615</name>
</gene>
<reference evidence="3 4" key="1">
    <citation type="submission" date="2020-02" db="EMBL/GenBank/DDBJ databases">
        <title>Acidophilic actinobacteria isolated from forest soil.</title>
        <authorList>
            <person name="Golinska P."/>
        </authorList>
    </citation>
    <scope>NUCLEOTIDE SEQUENCE [LARGE SCALE GENOMIC DNA]</scope>
    <source>
        <strain evidence="3 4">NL8</strain>
    </source>
</reference>
<dbReference type="EMBL" id="JAAFYZ010000023">
    <property type="protein sequence ID" value="MBS2547128.1"/>
    <property type="molecule type" value="Genomic_DNA"/>
</dbReference>
<dbReference type="Proteomes" id="UP000730482">
    <property type="component" value="Unassembled WGS sequence"/>
</dbReference>
<evidence type="ECO:0000313" key="3">
    <source>
        <dbReference type="EMBL" id="MBS2547128.1"/>
    </source>
</evidence>
<protein>
    <submittedName>
        <fullName evidence="3">Extracellular solute-binding protein</fullName>
    </submittedName>
</protein>
<dbReference type="Gene3D" id="3.40.190.10">
    <property type="entry name" value="Periplasmic binding protein-like II"/>
    <property type="match status" value="1"/>
</dbReference>
<keyword evidence="4" id="KW-1185">Reference proteome</keyword>
<evidence type="ECO:0000256" key="2">
    <source>
        <dbReference type="SAM" id="SignalP"/>
    </source>
</evidence>
<sequence>MVRISRFVLIAGCVATALTAAGCSSSSKSGSGSGSGSITLHVQGMPPATDRAGTAQFQQMVADFEKANPGIKVQGSTNVYDPMTFSAKLAAHTVEDVIKVPLTEPQRLIAQGQVRSITGQLQAWDHYKEFNPQVLAPLSDAGGQVYGVPQNPYAQGLMYNRALFTAAGLDPDKPPTTWDEVRTDAAAIAEKTGKAGFVAESKDNQGGWQLTMLTYAFGGDIEKKTGGKYVSAFDDAPTKDALNLLKSMRWSDNSMGASQLNNQTDVVKAFAAGQIGMFLGSPGTYRLAKMTYGMTDTASFGAAAMPQAGGGATLTGSDVYMVPKSVDAKHAEAAAKWLIFAYALPAYDTTAAAEQAKTLAADPKAAVGVPTLPVFDAARQAQIADAIKPYVNVDLSHFTPYTSNLAALKLRPEPEFEAQKVYAVLDTVMQAVLTDKGADVDSLLAAAHKSVDATLSADQK</sequence>
<dbReference type="PANTHER" id="PTHR43649">
    <property type="entry name" value="ARABINOSE-BINDING PROTEIN-RELATED"/>
    <property type="match status" value="1"/>
</dbReference>
<dbReference type="PROSITE" id="PS51257">
    <property type="entry name" value="PROKAR_LIPOPROTEIN"/>
    <property type="match status" value="1"/>
</dbReference>
<feature type="region of interest" description="Disordered" evidence="1">
    <location>
        <begin position="22"/>
        <end position="49"/>
    </location>
</feature>
<dbReference type="SUPFAM" id="SSF53850">
    <property type="entry name" value="Periplasmic binding protein-like II"/>
    <property type="match status" value="1"/>
</dbReference>
<dbReference type="RefSeq" id="WP_212008729.1">
    <property type="nucleotide sequence ID" value="NZ_JAAFYZ010000023.1"/>
</dbReference>
<accession>A0ABS5KM41</accession>
<name>A0ABS5KM41_9ACTN</name>
<evidence type="ECO:0000313" key="4">
    <source>
        <dbReference type="Proteomes" id="UP000730482"/>
    </source>
</evidence>
<keyword evidence="2" id="KW-0732">Signal</keyword>
<evidence type="ECO:0000256" key="1">
    <source>
        <dbReference type="SAM" id="MobiDB-lite"/>
    </source>
</evidence>
<dbReference type="PANTHER" id="PTHR43649:SF16">
    <property type="entry name" value="SUGAR-BINDING LIPOPROTEIN"/>
    <property type="match status" value="1"/>
</dbReference>
<comment type="caution">
    <text evidence="3">The sequence shown here is derived from an EMBL/GenBank/DDBJ whole genome shotgun (WGS) entry which is preliminary data.</text>
</comment>
<dbReference type="Pfam" id="PF01547">
    <property type="entry name" value="SBP_bac_1"/>
    <property type="match status" value="1"/>
</dbReference>
<feature type="chain" id="PRO_5046189312" evidence="2">
    <location>
        <begin position="21"/>
        <end position="460"/>
    </location>
</feature>
<dbReference type="InterPro" id="IPR006059">
    <property type="entry name" value="SBP"/>
</dbReference>